<accession>A0ABN7BE27</accession>
<gene>
    <name evidence="2" type="ORF">NTJ_15445</name>
</gene>
<evidence type="ECO:0008006" key="4">
    <source>
        <dbReference type="Google" id="ProtNLM"/>
    </source>
</evidence>
<protein>
    <recommendedName>
        <fullName evidence="4">EKC/KEOPS complex subunit GON7</fullName>
    </recommendedName>
</protein>
<feature type="region of interest" description="Disordered" evidence="1">
    <location>
        <begin position="43"/>
        <end position="100"/>
    </location>
</feature>
<dbReference type="Proteomes" id="UP001307889">
    <property type="component" value="Chromosome 14"/>
</dbReference>
<feature type="compositionally biased region" description="Polar residues" evidence="1">
    <location>
        <begin position="43"/>
        <end position="62"/>
    </location>
</feature>
<dbReference type="EMBL" id="AP028922">
    <property type="protein sequence ID" value="BET02627.1"/>
    <property type="molecule type" value="Genomic_DNA"/>
</dbReference>
<evidence type="ECO:0000313" key="3">
    <source>
        <dbReference type="Proteomes" id="UP001307889"/>
    </source>
</evidence>
<evidence type="ECO:0000313" key="2">
    <source>
        <dbReference type="EMBL" id="BET02627.1"/>
    </source>
</evidence>
<feature type="compositionally biased region" description="Acidic residues" evidence="1">
    <location>
        <begin position="63"/>
        <end position="76"/>
    </location>
</feature>
<keyword evidence="3" id="KW-1185">Reference proteome</keyword>
<organism evidence="2 3">
    <name type="scientific">Nesidiocoris tenuis</name>
    <dbReference type="NCBI Taxonomy" id="355587"/>
    <lineage>
        <taxon>Eukaryota</taxon>
        <taxon>Metazoa</taxon>
        <taxon>Ecdysozoa</taxon>
        <taxon>Arthropoda</taxon>
        <taxon>Hexapoda</taxon>
        <taxon>Insecta</taxon>
        <taxon>Pterygota</taxon>
        <taxon>Neoptera</taxon>
        <taxon>Paraneoptera</taxon>
        <taxon>Hemiptera</taxon>
        <taxon>Heteroptera</taxon>
        <taxon>Panheteroptera</taxon>
        <taxon>Cimicomorpha</taxon>
        <taxon>Miridae</taxon>
        <taxon>Dicyphina</taxon>
        <taxon>Nesidiocoris</taxon>
    </lineage>
</organism>
<proteinExistence type="predicted"/>
<evidence type="ECO:0000256" key="1">
    <source>
        <dbReference type="SAM" id="MobiDB-lite"/>
    </source>
</evidence>
<name>A0ABN7BE27_9HEMI</name>
<sequence length="100" mass="10775">MSLLAVLKKSGETLATLDVPIHSNDIPSLHESMKILQQEVNQTLTSLLETESDSNGNDGQGSENEDDLDDDSDADDQAAVNGTKRKGPPDPKNKKKLKTS</sequence>
<reference evidence="2 3" key="1">
    <citation type="submission" date="2023-09" db="EMBL/GenBank/DDBJ databases">
        <title>Nesidiocoris tenuis whole genome shotgun sequence.</title>
        <authorList>
            <person name="Shibata T."/>
            <person name="Shimoda M."/>
            <person name="Kobayashi T."/>
            <person name="Uehara T."/>
        </authorList>
    </citation>
    <scope>NUCLEOTIDE SEQUENCE [LARGE SCALE GENOMIC DNA]</scope>
    <source>
        <strain evidence="2 3">Japan</strain>
    </source>
</reference>